<dbReference type="HOGENOM" id="CLU_963399_0_0_1"/>
<dbReference type="RefSeq" id="XP_013238519.1">
    <property type="nucleotide sequence ID" value="XM_013383065.1"/>
</dbReference>
<feature type="compositionally biased region" description="Basic and acidic residues" evidence="1">
    <location>
        <begin position="50"/>
        <end position="65"/>
    </location>
</feature>
<protein>
    <submittedName>
        <fullName evidence="3">Uncharacterized protein</fullName>
    </submittedName>
</protein>
<comment type="caution">
    <text evidence="3">The sequence shown here is derived from an EMBL/GenBank/DDBJ whole genome shotgun (WGS) entry which is preliminary data.</text>
</comment>
<feature type="compositionally biased region" description="Basic and acidic residues" evidence="1">
    <location>
        <begin position="139"/>
        <end position="155"/>
    </location>
</feature>
<evidence type="ECO:0000256" key="2">
    <source>
        <dbReference type="SAM" id="SignalP"/>
    </source>
</evidence>
<feature type="compositionally biased region" description="Polar residues" evidence="1">
    <location>
        <begin position="197"/>
        <end position="212"/>
    </location>
</feature>
<feature type="region of interest" description="Disordered" evidence="1">
    <location>
        <begin position="135"/>
        <end position="171"/>
    </location>
</feature>
<dbReference type="Proteomes" id="UP000029725">
    <property type="component" value="Unassembled WGS sequence"/>
</dbReference>
<gene>
    <name evidence="3" type="ORF">DI09_210p30</name>
</gene>
<dbReference type="AlphaFoldDB" id="A0A098VSL7"/>
<name>A0A098VSL7_9MICR</name>
<dbReference type="GeneID" id="25259033"/>
<accession>A0A098VSL7</accession>
<sequence>MKAKYGLWIIFTSLILFNVYAKDPSVNDQASTDVMTNPPISKDPNLNHPVSKDPSVKDPVSKDSNVKAPVSKNPNVKKTLSKTLRYASYANPVKVAEHVGFKEPVVSVLNLAVPGLGSVLNMANDASKFAIKRLNKGSNSDKGKNSSSTHEDRVGKAPLNLSNNPPNTLPGQQKEAIKLLENDSNSQKNQKNISSQVTPSNATQAPVSNWSIPPTPAEATPSTLAQAAAYNSSNPAQNLVYNSSNQAQAPAYNPSNQAQAPAYNPSNQAQAPAYNPSNQAQAPAYNPSN</sequence>
<proteinExistence type="predicted"/>
<dbReference type="EMBL" id="JMKJ01000123">
    <property type="protein sequence ID" value="KGG52083.1"/>
    <property type="molecule type" value="Genomic_DNA"/>
</dbReference>
<feature type="region of interest" description="Disordered" evidence="1">
    <location>
        <begin position="183"/>
        <end position="223"/>
    </location>
</feature>
<organism evidence="3 4">
    <name type="scientific">Mitosporidium daphniae</name>
    <dbReference type="NCBI Taxonomy" id="1485682"/>
    <lineage>
        <taxon>Eukaryota</taxon>
        <taxon>Fungi</taxon>
        <taxon>Fungi incertae sedis</taxon>
        <taxon>Microsporidia</taxon>
        <taxon>Mitosporidium</taxon>
    </lineage>
</organism>
<keyword evidence="2" id="KW-0732">Signal</keyword>
<feature type="compositionally biased region" description="Low complexity" evidence="1">
    <location>
        <begin position="158"/>
        <end position="170"/>
    </location>
</feature>
<feature type="region of interest" description="Disordered" evidence="1">
    <location>
        <begin position="236"/>
        <end position="289"/>
    </location>
</feature>
<feature type="compositionally biased region" description="Low complexity" evidence="1">
    <location>
        <begin position="183"/>
        <end position="196"/>
    </location>
</feature>
<feature type="non-terminal residue" evidence="3">
    <location>
        <position position="289"/>
    </location>
</feature>
<feature type="region of interest" description="Disordered" evidence="1">
    <location>
        <begin position="29"/>
        <end position="74"/>
    </location>
</feature>
<feature type="signal peptide" evidence="2">
    <location>
        <begin position="1"/>
        <end position="21"/>
    </location>
</feature>
<feature type="compositionally biased region" description="Polar residues" evidence="1">
    <location>
        <begin position="29"/>
        <end position="39"/>
    </location>
</feature>
<evidence type="ECO:0000313" key="4">
    <source>
        <dbReference type="Proteomes" id="UP000029725"/>
    </source>
</evidence>
<evidence type="ECO:0000256" key="1">
    <source>
        <dbReference type="SAM" id="MobiDB-lite"/>
    </source>
</evidence>
<dbReference type="VEuPathDB" id="MicrosporidiaDB:DI09_210p30"/>
<feature type="chain" id="PRO_5001950646" evidence="2">
    <location>
        <begin position="22"/>
        <end position="289"/>
    </location>
</feature>
<keyword evidence="4" id="KW-1185">Reference proteome</keyword>
<reference evidence="3 4" key="1">
    <citation type="submission" date="2014-04" db="EMBL/GenBank/DDBJ databases">
        <title>A new species of microsporidia sheds light on the evolution of extreme parasitism.</title>
        <authorList>
            <person name="Haag K.L."/>
            <person name="James T.Y."/>
            <person name="Larsson R."/>
            <person name="Schaer T.M."/>
            <person name="Refardt D."/>
            <person name="Pombert J.-F."/>
            <person name="Ebert D."/>
        </authorList>
    </citation>
    <scope>NUCLEOTIDE SEQUENCE [LARGE SCALE GENOMIC DNA]</scope>
    <source>
        <strain evidence="3 4">UGP3</strain>
        <tissue evidence="3">Spores</tissue>
    </source>
</reference>
<evidence type="ECO:0000313" key="3">
    <source>
        <dbReference type="EMBL" id="KGG52083.1"/>
    </source>
</evidence>